<keyword evidence="1" id="KW-0812">Transmembrane</keyword>
<feature type="domain" description="Acyltransferase 3" evidence="2">
    <location>
        <begin position="18"/>
        <end position="224"/>
    </location>
</feature>
<evidence type="ECO:0000313" key="4">
    <source>
        <dbReference type="Proteomes" id="UP001208690"/>
    </source>
</evidence>
<dbReference type="Pfam" id="PF01757">
    <property type="entry name" value="Acyl_transf_3"/>
    <property type="match status" value="1"/>
</dbReference>
<name>A0ABT3BDM5_9RHOB</name>
<feature type="transmembrane region" description="Helical" evidence="1">
    <location>
        <begin position="146"/>
        <end position="168"/>
    </location>
</feature>
<protein>
    <submittedName>
        <fullName evidence="3">Acyltransferase family protein</fullName>
    </submittedName>
</protein>
<evidence type="ECO:0000313" key="3">
    <source>
        <dbReference type="EMBL" id="MCV3271686.1"/>
    </source>
</evidence>
<sequence length="280" mass="31227">MAHIRFTRGDYYVLREINIASDAVIVFFVLSGVVIAYTAKRDGTLERFAFNRLTRLWSVVLAALVLTVLFDAIGTAVRPDAYPARFYNSVPVSEMFLRGLTFTNEWQGFWDRVRLGTNGPLWSLSYEAGFYMLFGVVVFLRGALRWVLLALLVLLVGLPILALLPAWLMGVLVWHSRRTEQASRATDVARAILGIVLLIGLKVAGLPQLLTDVTTQWLAPLNHHAVLGYSDEVLWNLVIAFCVALHLAGVKNMADRRAPRPEGISVRSVRWIAGASFLSM</sequence>
<comment type="caution">
    <text evidence="3">The sequence shown here is derived from an EMBL/GenBank/DDBJ whole genome shotgun (WGS) entry which is preliminary data.</text>
</comment>
<keyword evidence="4" id="KW-1185">Reference proteome</keyword>
<feature type="transmembrane region" description="Helical" evidence="1">
    <location>
        <begin position="233"/>
        <end position="250"/>
    </location>
</feature>
<dbReference type="GO" id="GO:0016746">
    <property type="term" value="F:acyltransferase activity"/>
    <property type="evidence" value="ECO:0007669"/>
    <property type="project" value="UniProtKB-KW"/>
</dbReference>
<evidence type="ECO:0000256" key="1">
    <source>
        <dbReference type="SAM" id="Phobius"/>
    </source>
</evidence>
<proteinExistence type="predicted"/>
<dbReference type="Proteomes" id="UP001208690">
    <property type="component" value="Unassembled WGS sequence"/>
</dbReference>
<gene>
    <name evidence="3" type="ORF">MUB52_09620</name>
</gene>
<feature type="transmembrane region" description="Helical" evidence="1">
    <location>
        <begin position="188"/>
        <end position="210"/>
    </location>
</feature>
<keyword evidence="1" id="KW-1133">Transmembrane helix</keyword>
<dbReference type="InterPro" id="IPR002656">
    <property type="entry name" value="Acyl_transf_3_dom"/>
</dbReference>
<feature type="transmembrane region" description="Helical" evidence="1">
    <location>
        <begin position="12"/>
        <end position="36"/>
    </location>
</feature>
<feature type="transmembrane region" description="Helical" evidence="1">
    <location>
        <begin position="121"/>
        <end position="140"/>
    </location>
</feature>
<dbReference type="EMBL" id="JALIEB010000005">
    <property type="protein sequence ID" value="MCV3271686.1"/>
    <property type="molecule type" value="Genomic_DNA"/>
</dbReference>
<accession>A0ABT3BDM5</accession>
<keyword evidence="3" id="KW-0012">Acyltransferase</keyword>
<feature type="transmembrane region" description="Helical" evidence="1">
    <location>
        <begin position="56"/>
        <end position="77"/>
    </location>
</feature>
<evidence type="ECO:0000259" key="2">
    <source>
        <dbReference type="Pfam" id="PF01757"/>
    </source>
</evidence>
<keyword evidence="1" id="KW-0472">Membrane</keyword>
<organism evidence="3 4">
    <name type="scientific">Roseobacter sinensis</name>
    <dbReference type="NCBI Taxonomy" id="2931391"/>
    <lineage>
        <taxon>Bacteria</taxon>
        <taxon>Pseudomonadati</taxon>
        <taxon>Pseudomonadota</taxon>
        <taxon>Alphaproteobacteria</taxon>
        <taxon>Rhodobacterales</taxon>
        <taxon>Roseobacteraceae</taxon>
        <taxon>Roseobacter</taxon>
    </lineage>
</organism>
<keyword evidence="3" id="KW-0808">Transferase</keyword>
<reference evidence="3 4" key="1">
    <citation type="submission" date="2022-04" db="EMBL/GenBank/DDBJ databases">
        <title>Roseobacter sp. WL0113 is a bacterium isolated from neritic sediment.</title>
        <authorList>
            <person name="Wang L."/>
            <person name="He W."/>
            <person name="Zhang D.-F."/>
        </authorList>
    </citation>
    <scope>NUCLEOTIDE SEQUENCE [LARGE SCALE GENOMIC DNA]</scope>
    <source>
        <strain evidence="3 4">WL0113</strain>
    </source>
</reference>